<comment type="caution">
    <text evidence="3">The sequence shown here is derived from an EMBL/GenBank/DDBJ whole genome shotgun (WGS) entry which is preliminary data.</text>
</comment>
<feature type="compositionally biased region" description="Basic and acidic residues" evidence="1">
    <location>
        <begin position="96"/>
        <end position="107"/>
    </location>
</feature>
<dbReference type="Pfam" id="PF11304">
    <property type="entry name" value="DUF3106"/>
    <property type="match status" value="1"/>
</dbReference>
<evidence type="ECO:0000313" key="3">
    <source>
        <dbReference type="EMBL" id="TCS72605.1"/>
    </source>
</evidence>
<evidence type="ECO:0000256" key="2">
    <source>
        <dbReference type="SAM" id="SignalP"/>
    </source>
</evidence>
<dbReference type="Proteomes" id="UP000295135">
    <property type="component" value="Unassembled WGS sequence"/>
</dbReference>
<feature type="signal peptide" evidence="2">
    <location>
        <begin position="1"/>
        <end position="22"/>
    </location>
</feature>
<feature type="compositionally biased region" description="Basic and acidic residues" evidence="1">
    <location>
        <begin position="116"/>
        <end position="134"/>
    </location>
</feature>
<feature type="compositionally biased region" description="Basic and acidic residues" evidence="1">
    <location>
        <begin position="70"/>
        <end position="90"/>
    </location>
</feature>
<accession>A0A4R3JWG1</accession>
<keyword evidence="2" id="KW-0732">Signal</keyword>
<reference evidence="3 4" key="1">
    <citation type="submission" date="2019-03" db="EMBL/GenBank/DDBJ databases">
        <title>Genomic Encyclopedia of Type Strains, Phase IV (KMG-IV): sequencing the most valuable type-strain genomes for metagenomic binning, comparative biology and taxonomic classification.</title>
        <authorList>
            <person name="Goeker M."/>
        </authorList>
    </citation>
    <scope>NUCLEOTIDE SEQUENCE [LARGE SCALE GENOMIC DNA]</scope>
    <source>
        <strain evidence="3 4">DSM 103923</strain>
    </source>
</reference>
<sequence length="140" mass="16622">MKPFSRLGLLLCLGLMAGPALAERPHDGEDSVRQGRLWLAQMTPEQRERLRERWERTSPEERAAIRRELRERVQNIPPEQREQVRNRLIERMQPARQERERPQEAEPPRNGFGQGFEHRRERMDWSDPGADRPGGRGRQR</sequence>
<proteinExistence type="predicted"/>
<evidence type="ECO:0000313" key="4">
    <source>
        <dbReference type="Proteomes" id="UP000295135"/>
    </source>
</evidence>
<dbReference type="AlphaFoldDB" id="A0A4R3JWG1"/>
<protein>
    <submittedName>
        <fullName evidence="3">Uncharacterized protein DUF3106</fullName>
    </submittedName>
</protein>
<evidence type="ECO:0000256" key="1">
    <source>
        <dbReference type="SAM" id="MobiDB-lite"/>
    </source>
</evidence>
<dbReference type="RefSeq" id="WP_126462883.1">
    <property type="nucleotide sequence ID" value="NZ_AP018721.1"/>
</dbReference>
<feature type="region of interest" description="Disordered" evidence="1">
    <location>
        <begin position="70"/>
        <end position="140"/>
    </location>
</feature>
<organism evidence="3 4">
    <name type="scientific">Sulfuritortus calidifontis</name>
    <dbReference type="NCBI Taxonomy" id="1914471"/>
    <lineage>
        <taxon>Bacteria</taxon>
        <taxon>Pseudomonadati</taxon>
        <taxon>Pseudomonadota</taxon>
        <taxon>Betaproteobacteria</taxon>
        <taxon>Nitrosomonadales</taxon>
        <taxon>Thiobacillaceae</taxon>
        <taxon>Sulfuritortus</taxon>
    </lineage>
</organism>
<keyword evidence="4" id="KW-1185">Reference proteome</keyword>
<feature type="chain" id="PRO_5020894073" evidence="2">
    <location>
        <begin position="23"/>
        <end position="140"/>
    </location>
</feature>
<dbReference type="InterPro" id="IPR021455">
    <property type="entry name" value="DUF3106"/>
</dbReference>
<name>A0A4R3JWG1_9PROT</name>
<dbReference type="EMBL" id="SLZY01000004">
    <property type="protein sequence ID" value="TCS72605.1"/>
    <property type="molecule type" value="Genomic_DNA"/>
</dbReference>
<gene>
    <name evidence="3" type="ORF">EDC61_10415</name>
</gene>